<dbReference type="AlphaFoldDB" id="A0AAN6U0K6"/>
<comment type="similarity">
    <text evidence="1">Belongs to the proteasome subunit S11 family.</text>
</comment>
<evidence type="ECO:0000259" key="3">
    <source>
        <dbReference type="PROSITE" id="PS50250"/>
    </source>
</evidence>
<dbReference type="RefSeq" id="XP_062647929.1">
    <property type="nucleotide sequence ID" value="XM_062795172.1"/>
</dbReference>
<keyword evidence="2" id="KW-0647">Proteasome</keyword>
<keyword evidence="5" id="KW-1185">Reference proteome</keyword>
<comment type="caution">
    <text evidence="4">The sequence shown here is derived from an EMBL/GenBank/DDBJ whole genome shotgun (WGS) entry which is preliminary data.</text>
</comment>
<reference evidence="4" key="1">
    <citation type="journal article" date="2023" name="Mol. Phylogenet. Evol.">
        <title>Genome-scale phylogeny and comparative genomics of the fungal order Sordariales.</title>
        <authorList>
            <person name="Hensen N."/>
            <person name="Bonometti L."/>
            <person name="Westerberg I."/>
            <person name="Brannstrom I.O."/>
            <person name="Guillou S."/>
            <person name="Cros-Aarteil S."/>
            <person name="Calhoun S."/>
            <person name="Haridas S."/>
            <person name="Kuo A."/>
            <person name="Mondo S."/>
            <person name="Pangilinan J."/>
            <person name="Riley R."/>
            <person name="LaButti K."/>
            <person name="Andreopoulos B."/>
            <person name="Lipzen A."/>
            <person name="Chen C."/>
            <person name="Yan M."/>
            <person name="Daum C."/>
            <person name="Ng V."/>
            <person name="Clum A."/>
            <person name="Steindorff A."/>
            <person name="Ohm R.A."/>
            <person name="Martin F."/>
            <person name="Silar P."/>
            <person name="Natvig D.O."/>
            <person name="Lalanne C."/>
            <person name="Gautier V."/>
            <person name="Ament-Velasquez S.L."/>
            <person name="Kruys A."/>
            <person name="Hutchinson M.I."/>
            <person name="Powell A.J."/>
            <person name="Barry K."/>
            <person name="Miller A.N."/>
            <person name="Grigoriev I.V."/>
            <person name="Debuchy R."/>
            <person name="Gladieux P."/>
            <person name="Hiltunen Thoren M."/>
            <person name="Johannesson H."/>
        </authorList>
    </citation>
    <scope>NUCLEOTIDE SEQUENCE</scope>
    <source>
        <strain evidence="4">CBS 731.68</strain>
    </source>
</reference>
<accession>A0AAN6U0K6</accession>
<dbReference type="InterPro" id="IPR035298">
    <property type="entry name" value="PSMD13"/>
</dbReference>
<dbReference type="Pfam" id="PF22037">
    <property type="entry name" value="PSD13_N"/>
    <property type="match status" value="1"/>
</dbReference>
<dbReference type="GO" id="GO:0006511">
    <property type="term" value="P:ubiquitin-dependent protein catabolic process"/>
    <property type="evidence" value="ECO:0007669"/>
    <property type="project" value="TreeGrafter"/>
</dbReference>
<dbReference type="SMART" id="SM00088">
    <property type="entry name" value="PINT"/>
    <property type="match status" value="1"/>
</dbReference>
<dbReference type="PROSITE" id="PS50250">
    <property type="entry name" value="PCI"/>
    <property type="match status" value="1"/>
</dbReference>
<dbReference type="GO" id="GO:0005634">
    <property type="term" value="C:nucleus"/>
    <property type="evidence" value="ECO:0007669"/>
    <property type="project" value="TreeGrafter"/>
</dbReference>
<protein>
    <submittedName>
        <fullName evidence="4">PCI-domain-containing protein</fullName>
    </submittedName>
</protein>
<dbReference type="GeneID" id="87831941"/>
<dbReference type="GO" id="GO:0005198">
    <property type="term" value="F:structural molecule activity"/>
    <property type="evidence" value="ECO:0007669"/>
    <property type="project" value="TreeGrafter"/>
</dbReference>
<dbReference type="GO" id="GO:0005829">
    <property type="term" value="C:cytosol"/>
    <property type="evidence" value="ECO:0007669"/>
    <property type="project" value="TreeGrafter"/>
</dbReference>
<dbReference type="InterPro" id="IPR036390">
    <property type="entry name" value="WH_DNA-bd_sf"/>
</dbReference>
<name>A0AAN6U0K6_9PEZI</name>
<dbReference type="InterPro" id="IPR040798">
    <property type="entry name" value="Rpn9_C"/>
</dbReference>
<dbReference type="InterPro" id="IPR054179">
    <property type="entry name" value="PSD13_N"/>
</dbReference>
<proteinExistence type="inferred from homology"/>
<dbReference type="GO" id="GO:0008541">
    <property type="term" value="C:proteasome regulatory particle, lid subcomplex"/>
    <property type="evidence" value="ECO:0007669"/>
    <property type="project" value="TreeGrafter"/>
</dbReference>
<reference evidence="4" key="2">
    <citation type="submission" date="2023-05" db="EMBL/GenBank/DDBJ databases">
        <authorList>
            <consortium name="Lawrence Berkeley National Laboratory"/>
            <person name="Steindorff A."/>
            <person name="Hensen N."/>
            <person name="Bonometti L."/>
            <person name="Westerberg I."/>
            <person name="Brannstrom I.O."/>
            <person name="Guillou S."/>
            <person name="Cros-Aarteil S."/>
            <person name="Calhoun S."/>
            <person name="Haridas S."/>
            <person name="Kuo A."/>
            <person name="Mondo S."/>
            <person name="Pangilinan J."/>
            <person name="Riley R."/>
            <person name="Labutti K."/>
            <person name="Andreopoulos B."/>
            <person name="Lipzen A."/>
            <person name="Chen C."/>
            <person name="Yanf M."/>
            <person name="Daum C."/>
            <person name="Ng V."/>
            <person name="Clum A."/>
            <person name="Ohm R."/>
            <person name="Martin F."/>
            <person name="Silar P."/>
            <person name="Natvig D."/>
            <person name="Lalanne C."/>
            <person name="Gautier V."/>
            <person name="Ament-Velasquez S.L."/>
            <person name="Kruys A."/>
            <person name="Hutchinson M.I."/>
            <person name="Powell A.J."/>
            <person name="Barry K."/>
            <person name="Miller A.N."/>
            <person name="Grigoriev I.V."/>
            <person name="Debuchy R."/>
            <person name="Gladieux P."/>
            <person name="Thoren M.H."/>
            <person name="Johannesson H."/>
        </authorList>
    </citation>
    <scope>NUCLEOTIDE SEQUENCE</scope>
    <source>
        <strain evidence="4">CBS 731.68</strain>
    </source>
</reference>
<dbReference type="PANTHER" id="PTHR10539">
    <property type="entry name" value="26S PROTEASOME NON-ATPASE REGULATORY SUBUNIT 13"/>
    <property type="match status" value="1"/>
</dbReference>
<gene>
    <name evidence="4" type="ORF">N657DRAFT_663295</name>
</gene>
<dbReference type="Pfam" id="PF01399">
    <property type="entry name" value="PCI"/>
    <property type="match status" value="1"/>
</dbReference>
<evidence type="ECO:0000256" key="1">
    <source>
        <dbReference type="ARBA" id="ARBA00006207"/>
    </source>
</evidence>
<evidence type="ECO:0000313" key="5">
    <source>
        <dbReference type="Proteomes" id="UP001302602"/>
    </source>
</evidence>
<dbReference type="InterPro" id="IPR000717">
    <property type="entry name" value="PCI_dom"/>
</dbReference>
<sequence length="382" mass="43595">MNVDTISDFLAEQRDSAPEELQPLVLEFETLWERKLWHQLTNQLIEFFNHPASGPQRLQFYKVFVLKFADKINQLKLVDLALKAATQCRDNQERLSFMEAVVKKVDNEDSQDALVFATIAVARVKLDLGDLDGARKDLDRAERVLDSFDSVETIVHAAFYGANADYYQAKADFGSYYRNALLYLACIDIKSLSPAERRNRAHDLALAALVSTSIYNFGELLLHPILDALSERGEDAWLRELLFAFNRGDLAAYETLADRIKSNPLLAQHGRQLREKIYLAALTEAVFRRPPHDRAMTFATIAAETKVRPEEIEHLIMKALSLGLLRGTIDQVDEVAHINWVQPKVLDMKQIDNMRARLKEWDLSVNQLGNWIENVGQDVWAV</sequence>
<evidence type="ECO:0000313" key="4">
    <source>
        <dbReference type="EMBL" id="KAK4124158.1"/>
    </source>
</evidence>
<dbReference type="Pfam" id="PF18261">
    <property type="entry name" value="Rpn9_C"/>
    <property type="match status" value="1"/>
</dbReference>
<dbReference type="EMBL" id="MU853227">
    <property type="protein sequence ID" value="KAK4124158.1"/>
    <property type="molecule type" value="Genomic_DNA"/>
</dbReference>
<dbReference type="SUPFAM" id="SSF46785">
    <property type="entry name" value="Winged helix' DNA-binding domain"/>
    <property type="match status" value="1"/>
</dbReference>
<evidence type="ECO:0000256" key="2">
    <source>
        <dbReference type="ARBA" id="ARBA00022942"/>
    </source>
</evidence>
<organism evidence="4 5">
    <name type="scientific">Parathielavia appendiculata</name>
    <dbReference type="NCBI Taxonomy" id="2587402"/>
    <lineage>
        <taxon>Eukaryota</taxon>
        <taxon>Fungi</taxon>
        <taxon>Dikarya</taxon>
        <taxon>Ascomycota</taxon>
        <taxon>Pezizomycotina</taxon>
        <taxon>Sordariomycetes</taxon>
        <taxon>Sordariomycetidae</taxon>
        <taxon>Sordariales</taxon>
        <taxon>Chaetomiaceae</taxon>
        <taxon>Parathielavia</taxon>
    </lineage>
</organism>
<dbReference type="Proteomes" id="UP001302602">
    <property type="component" value="Unassembled WGS sequence"/>
</dbReference>
<dbReference type="PANTHER" id="PTHR10539:SF0">
    <property type="entry name" value="26S PROTEASOME NON-ATPASE REGULATORY SUBUNIT 13"/>
    <property type="match status" value="1"/>
</dbReference>
<feature type="domain" description="PCI" evidence="3">
    <location>
        <begin position="175"/>
        <end position="343"/>
    </location>
</feature>